<dbReference type="SMART" id="SM00053">
    <property type="entry name" value="DYNc"/>
    <property type="match status" value="1"/>
</dbReference>
<reference evidence="4 5" key="1">
    <citation type="submission" date="2024-08" db="EMBL/GenBank/DDBJ databases">
        <authorList>
            <person name="Cucini C."/>
            <person name="Frati F."/>
        </authorList>
    </citation>
    <scope>NUCLEOTIDE SEQUENCE [LARGE SCALE GENOMIC DNA]</scope>
</reference>
<comment type="caution">
    <text evidence="4">The sequence shown here is derived from an EMBL/GenBank/DDBJ whole genome shotgun (WGS) entry which is preliminary data.</text>
</comment>
<dbReference type="InterPro" id="IPR022812">
    <property type="entry name" value="Dynamin"/>
</dbReference>
<dbReference type="CDD" id="cd08771">
    <property type="entry name" value="DLP_1"/>
    <property type="match status" value="1"/>
</dbReference>
<dbReference type="InterPro" id="IPR003130">
    <property type="entry name" value="GED"/>
</dbReference>
<dbReference type="SUPFAM" id="SSF52540">
    <property type="entry name" value="P-loop containing nucleoside triphosphate hydrolases"/>
    <property type="match status" value="1"/>
</dbReference>
<evidence type="ECO:0000256" key="2">
    <source>
        <dbReference type="ARBA" id="ARBA00023134"/>
    </source>
</evidence>
<dbReference type="Gene3D" id="3.40.50.300">
    <property type="entry name" value="P-loop containing nucleotide triphosphate hydrolases"/>
    <property type="match status" value="1"/>
</dbReference>
<dbReference type="Pfam" id="PF00350">
    <property type="entry name" value="Dynamin_N"/>
    <property type="match status" value="1"/>
</dbReference>
<keyword evidence="2" id="KW-0342">GTP-binding</keyword>
<dbReference type="InterPro" id="IPR045063">
    <property type="entry name" value="Dynamin_N"/>
</dbReference>
<keyword evidence="5" id="KW-1185">Reference proteome</keyword>
<accession>A0ABP1R1M5</accession>
<dbReference type="PROSITE" id="PS51718">
    <property type="entry name" value="G_DYNAMIN_2"/>
    <property type="match status" value="1"/>
</dbReference>
<protein>
    <recommendedName>
        <fullName evidence="3">Dynamin-type G domain-containing protein</fullName>
    </recommendedName>
</protein>
<name>A0ABP1R1M5_9HEXA</name>
<feature type="domain" description="Dynamin-type G" evidence="3">
    <location>
        <begin position="27"/>
        <end position="295"/>
    </location>
</feature>
<dbReference type="Pfam" id="PF02212">
    <property type="entry name" value="GED"/>
    <property type="match status" value="1"/>
</dbReference>
<dbReference type="Proteomes" id="UP001642540">
    <property type="component" value="Unassembled WGS sequence"/>
</dbReference>
<dbReference type="InterPro" id="IPR030381">
    <property type="entry name" value="G_DYNAMIN_dom"/>
</dbReference>
<dbReference type="EMBL" id="CAXLJM020000055">
    <property type="protein sequence ID" value="CAL8117628.1"/>
    <property type="molecule type" value="Genomic_DNA"/>
</dbReference>
<evidence type="ECO:0000313" key="4">
    <source>
        <dbReference type="EMBL" id="CAL8117628.1"/>
    </source>
</evidence>
<organism evidence="4 5">
    <name type="scientific">Orchesella dallaii</name>
    <dbReference type="NCBI Taxonomy" id="48710"/>
    <lineage>
        <taxon>Eukaryota</taxon>
        <taxon>Metazoa</taxon>
        <taxon>Ecdysozoa</taxon>
        <taxon>Arthropoda</taxon>
        <taxon>Hexapoda</taxon>
        <taxon>Collembola</taxon>
        <taxon>Entomobryomorpha</taxon>
        <taxon>Entomobryoidea</taxon>
        <taxon>Orchesellidae</taxon>
        <taxon>Orchesellinae</taxon>
        <taxon>Orchesella</taxon>
    </lineage>
</organism>
<gene>
    <name evidence="4" type="ORF">ODALV1_LOCUS17785</name>
</gene>
<dbReference type="InterPro" id="IPR027417">
    <property type="entry name" value="P-loop_NTPase"/>
</dbReference>
<evidence type="ECO:0000313" key="5">
    <source>
        <dbReference type="Proteomes" id="UP001642540"/>
    </source>
</evidence>
<proteinExistence type="predicted"/>
<dbReference type="Gene3D" id="1.20.120.1240">
    <property type="entry name" value="Dynamin, middle domain"/>
    <property type="match status" value="1"/>
</dbReference>
<dbReference type="Pfam" id="PF01031">
    <property type="entry name" value="Dynamin_M"/>
    <property type="match status" value="1"/>
</dbReference>
<evidence type="ECO:0000256" key="1">
    <source>
        <dbReference type="ARBA" id="ARBA00022741"/>
    </source>
</evidence>
<sequence>MDDNREVIELVNKLQSLFKSTGCGTQNIELPQIVVVGAQSSGKSSVLDGLVGFSILPRGSGTVTKCPIIVQLVTINGDKEEEGIELEDFLEDGRTQDYDDVRAKIAELMERENGAITDTPIIVRVYSPDVVTLTVVDLPGIKRITSKGEPSDLETLIFSLSRKYINEKNAIILAVSPANYDICNSDGLLLAKEADPEGNRTIGVLTKLDLMDEGTNARDLLTGVSQDVQVKLGMIGLVNRSQKDIDNNFSVEQQMEKEKSFLNNNYTDLVERNGVPFLRKRLQELLVQHIWKCLPDILKKLEDSLEACNNRLTQIPNVMTQKDQFAFVNRLIQRFENHMRTEIEGSPRSPGCDHLYGGIKIKDIYEDRFAREMQEAVRKSDSTISNDMIVTTFRNSGSYDSMFVNPEAVVRNLAQNQLRHIEGPALKCAQRVNDEIRKIADRNLTEKANDLQHFPELRRSMKNVVTIMLDSRLEDLKKNIKDYIRIQSSIVFSLDKEFLLKISSLRRKLDKQLHAGTDEDSDEENTKKEVPIVDVFDANIQMQYHDGIPKRKAIYPTNRTSLVNGYNKSGWSSGADRLCHKLQEPGIIALIKDMVKAYFQLIKSQTQDYIPKLVADKLIMQFSSDGSLVEELRTRVMDNYESLTQLPLGIKEKRMKDENYREILKEAIAYVKETFNSHNYDEDDIRVEEEDEDFLGYR</sequence>
<keyword evidence="1" id="KW-0547">Nucleotide-binding</keyword>
<evidence type="ECO:0000259" key="3">
    <source>
        <dbReference type="PROSITE" id="PS51718"/>
    </source>
</evidence>
<dbReference type="InterPro" id="IPR000375">
    <property type="entry name" value="Dynamin_stalk"/>
</dbReference>
<dbReference type="InterPro" id="IPR001401">
    <property type="entry name" value="Dynamin_GTPase"/>
</dbReference>
<dbReference type="PRINTS" id="PR00195">
    <property type="entry name" value="DYNAMIN"/>
</dbReference>
<dbReference type="PANTHER" id="PTHR11566">
    <property type="entry name" value="DYNAMIN"/>
    <property type="match status" value="1"/>
</dbReference>